<proteinExistence type="predicted"/>
<feature type="region of interest" description="Disordered" evidence="1">
    <location>
        <begin position="42"/>
        <end position="96"/>
    </location>
</feature>
<evidence type="ECO:0000313" key="2">
    <source>
        <dbReference type="EMBL" id="KAJ5143295.1"/>
    </source>
</evidence>
<accession>A0A9W9L7R1</accession>
<reference evidence="2" key="1">
    <citation type="submission" date="2022-11" db="EMBL/GenBank/DDBJ databases">
        <authorList>
            <person name="Petersen C."/>
        </authorList>
    </citation>
    <scope>NUCLEOTIDE SEQUENCE</scope>
    <source>
        <strain evidence="2">IBT 22155</strain>
    </source>
</reference>
<dbReference type="EMBL" id="JAPQKL010000002">
    <property type="protein sequence ID" value="KAJ5143295.1"/>
    <property type="molecule type" value="Genomic_DNA"/>
</dbReference>
<gene>
    <name evidence="2" type="ORF">N7515_002082</name>
</gene>
<keyword evidence="3" id="KW-1185">Reference proteome</keyword>
<reference evidence="2" key="2">
    <citation type="journal article" date="2023" name="IMA Fungus">
        <title>Comparative genomic study of the Penicillium genus elucidates a diverse pangenome and 15 lateral gene transfer events.</title>
        <authorList>
            <person name="Petersen C."/>
            <person name="Sorensen T."/>
            <person name="Nielsen M.R."/>
            <person name="Sondergaard T.E."/>
            <person name="Sorensen J.L."/>
            <person name="Fitzpatrick D.A."/>
            <person name="Frisvad J.C."/>
            <person name="Nielsen K.L."/>
        </authorList>
    </citation>
    <scope>NUCLEOTIDE SEQUENCE</scope>
    <source>
        <strain evidence="2">IBT 22155</strain>
    </source>
</reference>
<name>A0A9W9L7R1_9EURO</name>
<dbReference type="Proteomes" id="UP001149079">
    <property type="component" value="Unassembled WGS sequence"/>
</dbReference>
<feature type="compositionally biased region" description="Acidic residues" evidence="1">
    <location>
        <begin position="64"/>
        <end position="96"/>
    </location>
</feature>
<organism evidence="2 3">
    <name type="scientific">Penicillium bovifimosum</name>
    <dbReference type="NCBI Taxonomy" id="126998"/>
    <lineage>
        <taxon>Eukaryota</taxon>
        <taxon>Fungi</taxon>
        <taxon>Dikarya</taxon>
        <taxon>Ascomycota</taxon>
        <taxon>Pezizomycotina</taxon>
        <taxon>Eurotiomycetes</taxon>
        <taxon>Eurotiomycetidae</taxon>
        <taxon>Eurotiales</taxon>
        <taxon>Aspergillaceae</taxon>
        <taxon>Penicillium</taxon>
    </lineage>
</organism>
<dbReference type="RefSeq" id="XP_056524939.1">
    <property type="nucleotide sequence ID" value="XM_056662826.1"/>
</dbReference>
<protein>
    <submittedName>
        <fullName evidence="2">Uncharacterized protein</fullName>
    </submittedName>
</protein>
<dbReference type="AlphaFoldDB" id="A0A9W9L7R1"/>
<sequence>MENASGTRCGQRVIAADMGSDPVYDKVDPGLETFAKLPPRTRAVQRRRKAKYPKRQTFISGMDDSNDDTEEVDPEDDVLPEDEVPEEGEELEVLDS</sequence>
<feature type="compositionally biased region" description="Basic residues" evidence="1">
    <location>
        <begin position="43"/>
        <end position="54"/>
    </location>
</feature>
<comment type="caution">
    <text evidence="2">The sequence shown here is derived from an EMBL/GenBank/DDBJ whole genome shotgun (WGS) entry which is preliminary data.</text>
</comment>
<evidence type="ECO:0000256" key="1">
    <source>
        <dbReference type="SAM" id="MobiDB-lite"/>
    </source>
</evidence>
<dbReference type="GeneID" id="81401996"/>
<evidence type="ECO:0000313" key="3">
    <source>
        <dbReference type="Proteomes" id="UP001149079"/>
    </source>
</evidence>